<reference evidence="1 2" key="1">
    <citation type="submission" date="2020-07" db="EMBL/GenBank/DDBJ databases">
        <title>Genomic Encyclopedia of Type Strains, Phase IV (KMG-IV): sequencing the most valuable type-strain genomes for metagenomic binning, comparative biology and taxonomic classification.</title>
        <authorList>
            <person name="Goeker M."/>
        </authorList>
    </citation>
    <scope>NUCLEOTIDE SEQUENCE [LARGE SCALE GENOMIC DNA]</scope>
    <source>
        <strain evidence="1 2">DSM 15730</strain>
    </source>
</reference>
<sequence>MWDRNSEKVMDSLCEMVDRLRYSDNNVCLEVVEMTVNIRLELFVKDLQRSVDFYKNVIIFSK</sequence>
<comment type="caution">
    <text evidence="1">The sequence shown here is derived from an EMBL/GenBank/DDBJ whole genome shotgun (WGS) entry which is preliminary data.</text>
</comment>
<name>A0A7W0C0E2_9BACL</name>
<dbReference type="AlphaFoldDB" id="A0A7W0C0E2"/>
<organism evidence="1 2">
    <name type="scientific">Thermaerobacillus caldiproteolyticus</name>
    <dbReference type="NCBI Taxonomy" id="247480"/>
    <lineage>
        <taxon>Bacteria</taxon>
        <taxon>Bacillati</taxon>
        <taxon>Bacillota</taxon>
        <taxon>Bacilli</taxon>
        <taxon>Bacillales</taxon>
        <taxon>Anoxybacillaceae</taxon>
        <taxon>Thermaerobacillus</taxon>
    </lineage>
</organism>
<protein>
    <submittedName>
        <fullName evidence="1">Uncharacterized protein</fullName>
    </submittedName>
</protein>
<gene>
    <name evidence="1" type="ORF">HNR31_003488</name>
</gene>
<keyword evidence="2" id="KW-1185">Reference proteome</keyword>
<evidence type="ECO:0000313" key="1">
    <source>
        <dbReference type="EMBL" id="MBA2876670.1"/>
    </source>
</evidence>
<proteinExistence type="predicted"/>
<dbReference type="EMBL" id="JACDUT010000015">
    <property type="protein sequence ID" value="MBA2876670.1"/>
    <property type="molecule type" value="Genomic_DNA"/>
</dbReference>
<accession>A0A7W0C0E2</accession>
<evidence type="ECO:0000313" key="2">
    <source>
        <dbReference type="Proteomes" id="UP000523087"/>
    </source>
</evidence>
<dbReference type="Proteomes" id="UP000523087">
    <property type="component" value="Unassembled WGS sequence"/>
</dbReference>